<dbReference type="Proteomes" id="UP000622166">
    <property type="component" value="Unassembled WGS sequence"/>
</dbReference>
<keyword evidence="6" id="KW-1185">Reference proteome</keyword>
<feature type="domain" description="HTH gntR-type" evidence="4">
    <location>
        <begin position="6"/>
        <end position="52"/>
    </location>
</feature>
<keyword evidence="2" id="KW-0238">DNA-binding</keyword>
<gene>
    <name evidence="5" type="ORF">GCM10010365_26300</name>
</gene>
<dbReference type="SUPFAM" id="SSF46785">
    <property type="entry name" value="Winged helix' DNA-binding domain"/>
    <property type="match status" value="1"/>
</dbReference>
<dbReference type="RefSeq" id="WP_189858420.1">
    <property type="nucleotide sequence ID" value="NZ_BMVW01000003.1"/>
</dbReference>
<evidence type="ECO:0000256" key="3">
    <source>
        <dbReference type="ARBA" id="ARBA00023163"/>
    </source>
</evidence>
<keyword evidence="1" id="KW-0805">Transcription regulation</keyword>
<accession>A0A918PFN8</accession>
<dbReference type="GO" id="GO:0003700">
    <property type="term" value="F:DNA-binding transcription factor activity"/>
    <property type="evidence" value="ECO:0007669"/>
    <property type="project" value="InterPro"/>
</dbReference>
<dbReference type="InterPro" id="IPR036388">
    <property type="entry name" value="WH-like_DNA-bd_sf"/>
</dbReference>
<name>A0A918PFN8_9ACTN</name>
<dbReference type="Pfam" id="PF00392">
    <property type="entry name" value="GntR"/>
    <property type="match status" value="1"/>
</dbReference>
<proteinExistence type="predicted"/>
<evidence type="ECO:0000313" key="6">
    <source>
        <dbReference type="Proteomes" id="UP000622166"/>
    </source>
</evidence>
<dbReference type="InterPro" id="IPR000524">
    <property type="entry name" value="Tscrpt_reg_HTH_GntR"/>
</dbReference>
<protein>
    <recommendedName>
        <fullName evidence="4">HTH gntR-type domain-containing protein</fullName>
    </recommendedName>
</protein>
<evidence type="ECO:0000256" key="1">
    <source>
        <dbReference type="ARBA" id="ARBA00023015"/>
    </source>
</evidence>
<evidence type="ECO:0000313" key="5">
    <source>
        <dbReference type="EMBL" id="GGZ05780.1"/>
    </source>
</evidence>
<reference evidence="5" key="1">
    <citation type="journal article" date="2014" name="Int. J. Syst. Evol. Microbiol.">
        <title>Complete genome sequence of Corynebacterium casei LMG S-19264T (=DSM 44701T), isolated from a smear-ripened cheese.</title>
        <authorList>
            <consortium name="US DOE Joint Genome Institute (JGI-PGF)"/>
            <person name="Walter F."/>
            <person name="Albersmeier A."/>
            <person name="Kalinowski J."/>
            <person name="Ruckert C."/>
        </authorList>
    </citation>
    <scope>NUCLEOTIDE SEQUENCE</scope>
    <source>
        <strain evidence="5">JCM 4815</strain>
    </source>
</reference>
<dbReference type="InterPro" id="IPR036390">
    <property type="entry name" value="WH_DNA-bd_sf"/>
</dbReference>
<reference evidence="5" key="2">
    <citation type="submission" date="2020-09" db="EMBL/GenBank/DDBJ databases">
        <authorList>
            <person name="Sun Q."/>
            <person name="Ohkuma M."/>
        </authorList>
    </citation>
    <scope>NUCLEOTIDE SEQUENCE</scope>
    <source>
        <strain evidence="5">JCM 4815</strain>
    </source>
</reference>
<evidence type="ECO:0000259" key="4">
    <source>
        <dbReference type="Pfam" id="PF00392"/>
    </source>
</evidence>
<dbReference type="Gene3D" id="1.10.10.10">
    <property type="entry name" value="Winged helix-like DNA-binding domain superfamily/Winged helix DNA-binding domain"/>
    <property type="match status" value="1"/>
</dbReference>
<dbReference type="EMBL" id="BMVW01000003">
    <property type="protein sequence ID" value="GGZ05780.1"/>
    <property type="molecule type" value="Genomic_DNA"/>
</dbReference>
<sequence length="59" mass="6292">MNAPYARIADGTYPLFEQVPSLADFAAEFGVSATIVAKALQPVRHEGLLARYPAAAAWS</sequence>
<dbReference type="AlphaFoldDB" id="A0A918PFN8"/>
<evidence type="ECO:0000256" key="2">
    <source>
        <dbReference type="ARBA" id="ARBA00023125"/>
    </source>
</evidence>
<comment type="caution">
    <text evidence="5">The sequence shown here is derived from an EMBL/GenBank/DDBJ whole genome shotgun (WGS) entry which is preliminary data.</text>
</comment>
<organism evidence="5 6">
    <name type="scientific">Streptomyces poonensis</name>
    <dbReference type="NCBI Taxonomy" id="68255"/>
    <lineage>
        <taxon>Bacteria</taxon>
        <taxon>Bacillati</taxon>
        <taxon>Actinomycetota</taxon>
        <taxon>Actinomycetes</taxon>
        <taxon>Kitasatosporales</taxon>
        <taxon>Streptomycetaceae</taxon>
        <taxon>Streptomyces</taxon>
    </lineage>
</organism>
<keyword evidence="3" id="KW-0804">Transcription</keyword>
<dbReference type="GO" id="GO:0003677">
    <property type="term" value="F:DNA binding"/>
    <property type="evidence" value="ECO:0007669"/>
    <property type="project" value="UniProtKB-KW"/>
</dbReference>